<dbReference type="EMBL" id="JPKY01000085">
    <property type="protein sequence ID" value="KFH42806.1"/>
    <property type="molecule type" value="Genomic_DNA"/>
</dbReference>
<proteinExistence type="predicted"/>
<name>A0A086T0C4_HAPC1</name>
<accession>A0A086T0C4</accession>
<dbReference type="HOGENOM" id="CLU_1854614_0_0_1"/>
<reference evidence="2" key="1">
    <citation type="journal article" date="2014" name="Genome Announc.">
        <title>Genome sequence and annotation of Acremonium chrysogenum, producer of the beta-lactam antibiotic cephalosporin C.</title>
        <authorList>
            <person name="Terfehr D."/>
            <person name="Dahlmann T.A."/>
            <person name="Specht T."/>
            <person name="Zadra I."/>
            <person name="Kuernsteiner H."/>
            <person name="Kueck U."/>
        </authorList>
    </citation>
    <scope>NUCLEOTIDE SEQUENCE [LARGE SCALE GENOMIC DNA]</scope>
    <source>
        <strain evidence="2">ATCC 11550 / CBS 779.69 / DSM 880 / IAM 14645 / JCM 23072 / IMI 49137</strain>
    </source>
</reference>
<comment type="caution">
    <text evidence="1">The sequence shown here is derived from an EMBL/GenBank/DDBJ whole genome shotgun (WGS) entry which is preliminary data.</text>
</comment>
<sequence length="138" mass="15170">MGLNVSEAPSHEAFADKPLVPIPCLEYYPSMGDQAITTPPVVKLSVLYRNHVAFNGSSDDIIQGDLRITGKQMPDGIGWRFTLDNVCFTQGAVGAVWSIKACMYLGDKFRDDTILTGIAVEMQHEVDEDSVTGSWELF</sequence>
<dbReference type="Proteomes" id="UP000029964">
    <property type="component" value="Unassembled WGS sequence"/>
</dbReference>
<keyword evidence="2" id="KW-1185">Reference proteome</keyword>
<organism evidence="1 2">
    <name type="scientific">Hapsidospora chrysogenum (strain ATCC 11550 / CBS 779.69 / DSM 880 / IAM 14645 / JCM 23072 / IMI 49137)</name>
    <name type="common">Acremonium chrysogenum</name>
    <dbReference type="NCBI Taxonomy" id="857340"/>
    <lineage>
        <taxon>Eukaryota</taxon>
        <taxon>Fungi</taxon>
        <taxon>Dikarya</taxon>
        <taxon>Ascomycota</taxon>
        <taxon>Pezizomycotina</taxon>
        <taxon>Sordariomycetes</taxon>
        <taxon>Hypocreomycetidae</taxon>
        <taxon>Hypocreales</taxon>
        <taxon>Bionectriaceae</taxon>
        <taxon>Hapsidospora</taxon>
    </lineage>
</organism>
<protein>
    <submittedName>
        <fullName evidence="1">Uncharacterized protein</fullName>
    </submittedName>
</protein>
<dbReference type="AlphaFoldDB" id="A0A086T0C4"/>
<gene>
    <name evidence="1" type="ORF">ACRE_064650</name>
</gene>
<evidence type="ECO:0000313" key="1">
    <source>
        <dbReference type="EMBL" id="KFH42806.1"/>
    </source>
</evidence>
<evidence type="ECO:0000313" key="2">
    <source>
        <dbReference type="Proteomes" id="UP000029964"/>
    </source>
</evidence>